<reference evidence="1" key="1">
    <citation type="submission" date="2022-10" db="EMBL/GenBank/DDBJ databases">
        <authorList>
            <person name="Boutroux M."/>
        </authorList>
    </citation>
    <scope>NUCLEOTIDE SEQUENCE</scope>
    <source>
        <strain evidence="1">51.81</strain>
    </source>
</reference>
<organism evidence="1">
    <name type="scientific">Neisseria leonii</name>
    <dbReference type="NCBI Taxonomy" id="2995413"/>
    <lineage>
        <taxon>Bacteria</taxon>
        <taxon>Pseudomonadati</taxon>
        <taxon>Pseudomonadota</taxon>
        <taxon>Betaproteobacteria</taxon>
        <taxon>Neisseriales</taxon>
        <taxon>Neisseriaceae</taxon>
        <taxon>Neisseria</taxon>
    </lineage>
</organism>
<keyword evidence="3" id="KW-1185">Reference proteome</keyword>
<dbReference type="RefSeq" id="WP_274584106.1">
    <property type="nucleotide sequence ID" value="NZ_CP146598.1"/>
</dbReference>
<dbReference type="Proteomes" id="UP001149607">
    <property type="component" value="Chromosome"/>
</dbReference>
<dbReference type="EMBL" id="CP146598">
    <property type="protein sequence ID" value="WWY03180.1"/>
    <property type="molecule type" value="Genomic_DNA"/>
</dbReference>
<protein>
    <submittedName>
        <fullName evidence="1">Uncharacterized protein</fullName>
    </submittedName>
</protein>
<sequence length="110" mass="12219">MTNEVGRIPRHDLQLYRGDTEVFVFRITQGGQPVAMAAEDLDCMVEAAGYPPLRPQILTDGAGEIRLVFAPEATQGLLWQSGEYDLQFAKDGVVRTLVRGKVTLEKDITR</sequence>
<accession>A0A9X4ID51</accession>
<evidence type="ECO:0000313" key="3">
    <source>
        <dbReference type="Proteomes" id="UP001149607"/>
    </source>
</evidence>
<gene>
    <name evidence="1" type="ORF">ORY91_000126</name>
    <name evidence="2" type="ORF">V9W64_10940</name>
</gene>
<reference evidence="2" key="2">
    <citation type="submission" date="2024-02" db="EMBL/GenBank/DDBJ databases">
        <title>Neisseria leonii sp. nov.</title>
        <authorList>
            <person name="Boutroux M."/>
            <person name="Favre-Rochex S."/>
            <person name="Gorgette O."/>
            <person name="Touak G."/>
            <person name="Muhle E."/>
            <person name="Chesneau O."/>
            <person name="Clermont D."/>
            <person name="Rahi P."/>
        </authorList>
    </citation>
    <scope>NUCLEOTIDE SEQUENCE</scope>
    <source>
        <strain evidence="2">51.81</strain>
    </source>
</reference>
<evidence type="ECO:0000313" key="2">
    <source>
        <dbReference type="EMBL" id="WWY03180.1"/>
    </source>
</evidence>
<name>A0A9X4ID51_9NEIS</name>
<proteinExistence type="predicted"/>
<evidence type="ECO:0000313" key="1">
    <source>
        <dbReference type="EMBL" id="MDD9326758.1"/>
    </source>
</evidence>
<dbReference type="AlphaFoldDB" id="A0A9X4ID51"/>
<dbReference type="EMBL" id="JAPQFL010000001">
    <property type="protein sequence ID" value="MDD9326758.1"/>
    <property type="molecule type" value="Genomic_DNA"/>
</dbReference>